<dbReference type="GO" id="GO:0005886">
    <property type="term" value="C:plasma membrane"/>
    <property type="evidence" value="ECO:0007669"/>
    <property type="project" value="TreeGrafter"/>
</dbReference>
<sequence length="688" mass="76617">MALNRTARQGRRRAAWLLALCCLLPALAGASPQLQQRLDALREDGRFVPERALQRLKDIEIEAFSAPLTLRAEYITQLSNAHMRLGQNDIALQLVEDLILDATRRHNDVALAKALLSKAYISFALSERRASHLFAFEAETIANRTGDLQLRVQATISAGQSWAEEGNFPAALAKLQTAVDLARQSDSPATLAAALNALTLLYTQMREYGKGFRVLDELLAVAGKLDSPGRLAQAKNTEYGLALDANQPQRGQRALLEALALERRLGARTMVATTLVNLSDSYLKQGDFQRALGYGNEALAAARLVRNDDVQATARLNIGQALIAMGRHEEGKQIVESGLAYYNLMDNKPDMQAVLLEYGMALEKAGDMKGAVTAYHRERKLSNQLFEQQRQKAVYELQEKYETEKKQRQIELLSRENQVKSAELDNRRLQQRVWWLLALVMALAAVIVGLLYRKVRHANVQLQEKNQELAHQSSRDPLTALYNRRHFQEFMRHHAVTVPAPGAYKDSDLVAAMFLLDVDHFKQINDRYGHAAGDLVLTTIAATLHEVLRETDMIVRWGGEEFLAFLPSVTRGSLDHIAARVLDGIGAQRVVYQGQAIQVHVSIGFAPYPLTPLGQPLSWERSVNLVDMALYLAKAHGRNRAYGVRGVQQMEGMTLEVVEQDLERAWRNGVVDLNVVPGPQNGLPRAAA</sequence>
<dbReference type="SUPFAM" id="SSF55073">
    <property type="entry name" value="Nucleotide cyclase"/>
    <property type="match status" value="1"/>
</dbReference>
<dbReference type="PANTHER" id="PTHR45138:SF9">
    <property type="entry name" value="DIGUANYLATE CYCLASE DGCM-RELATED"/>
    <property type="match status" value="1"/>
</dbReference>
<dbReference type="GO" id="GO:0043709">
    <property type="term" value="P:cell adhesion involved in single-species biofilm formation"/>
    <property type="evidence" value="ECO:0007669"/>
    <property type="project" value="TreeGrafter"/>
</dbReference>
<keyword evidence="5" id="KW-0732">Signal</keyword>
<dbReference type="InterPro" id="IPR043128">
    <property type="entry name" value="Rev_trsase/Diguanyl_cyclase"/>
</dbReference>
<keyword evidence="4" id="KW-1133">Transmembrane helix</keyword>
<keyword evidence="8" id="KW-1185">Reference proteome</keyword>
<gene>
    <name evidence="7" type="ORF">ASR47_101256</name>
</gene>
<accession>A0A1A7C467</accession>
<dbReference type="GO" id="GO:1902201">
    <property type="term" value="P:negative regulation of bacterial-type flagellum-dependent cell motility"/>
    <property type="evidence" value="ECO:0007669"/>
    <property type="project" value="TreeGrafter"/>
</dbReference>
<dbReference type="EMBL" id="LOCQ01000051">
    <property type="protein sequence ID" value="OBV39834.1"/>
    <property type="molecule type" value="Genomic_DNA"/>
</dbReference>
<dbReference type="EC" id="2.7.7.65" evidence="1"/>
<dbReference type="AlphaFoldDB" id="A0A1A7C467"/>
<dbReference type="PANTHER" id="PTHR45138">
    <property type="entry name" value="REGULATORY COMPONENTS OF SENSORY TRANSDUCTION SYSTEM"/>
    <property type="match status" value="1"/>
</dbReference>
<dbReference type="PATRIC" id="fig|1747903.4.peg.3450"/>
<feature type="transmembrane region" description="Helical" evidence="4">
    <location>
        <begin position="433"/>
        <end position="452"/>
    </location>
</feature>
<proteinExistence type="predicted"/>
<keyword evidence="4" id="KW-0472">Membrane</keyword>
<dbReference type="CDD" id="cd01949">
    <property type="entry name" value="GGDEF"/>
    <property type="match status" value="1"/>
</dbReference>
<dbReference type="STRING" id="1747903.ASR47_101256"/>
<comment type="catalytic activity">
    <reaction evidence="2">
        <text>2 GTP = 3',3'-c-di-GMP + 2 diphosphate</text>
        <dbReference type="Rhea" id="RHEA:24898"/>
        <dbReference type="ChEBI" id="CHEBI:33019"/>
        <dbReference type="ChEBI" id="CHEBI:37565"/>
        <dbReference type="ChEBI" id="CHEBI:58805"/>
        <dbReference type="EC" id="2.7.7.65"/>
    </reaction>
</comment>
<keyword evidence="4" id="KW-0812">Transmembrane</keyword>
<evidence type="ECO:0000313" key="7">
    <source>
        <dbReference type="EMBL" id="OBV39834.1"/>
    </source>
</evidence>
<dbReference type="Pfam" id="PF00990">
    <property type="entry name" value="GGDEF"/>
    <property type="match status" value="1"/>
</dbReference>
<evidence type="ECO:0000256" key="2">
    <source>
        <dbReference type="ARBA" id="ARBA00034247"/>
    </source>
</evidence>
<evidence type="ECO:0000259" key="6">
    <source>
        <dbReference type="PROSITE" id="PS50887"/>
    </source>
</evidence>
<reference evidence="7 8" key="1">
    <citation type="submission" date="2016-04" db="EMBL/GenBank/DDBJ databases">
        <title>Draft genome sequence of Janthinobacterium psychrotolerans sp. nov., isolated from freshwater sediments in Denmark.</title>
        <authorList>
            <person name="Gong X."/>
            <person name="Skrivergaard S."/>
            <person name="Korsgaard B.S."/>
            <person name="Schreiber L."/>
            <person name="Marshall I.P."/>
            <person name="Finster K."/>
            <person name="Schramm A."/>
        </authorList>
    </citation>
    <scope>NUCLEOTIDE SEQUENCE [LARGE SCALE GENOMIC DNA]</scope>
    <source>
        <strain evidence="7 8">S3-2</strain>
    </source>
</reference>
<evidence type="ECO:0000256" key="3">
    <source>
        <dbReference type="SAM" id="Coils"/>
    </source>
</evidence>
<feature type="chain" id="PRO_5008510076" description="diguanylate cyclase" evidence="5">
    <location>
        <begin position="31"/>
        <end position="688"/>
    </location>
</feature>
<feature type="domain" description="GGDEF" evidence="6">
    <location>
        <begin position="509"/>
        <end position="646"/>
    </location>
</feature>
<comment type="caution">
    <text evidence="7">The sequence shown here is derived from an EMBL/GenBank/DDBJ whole genome shotgun (WGS) entry which is preliminary data.</text>
</comment>
<evidence type="ECO:0000256" key="1">
    <source>
        <dbReference type="ARBA" id="ARBA00012528"/>
    </source>
</evidence>
<feature type="coiled-coil region" evidence="3">
    <location>
        <begin position="412"/>
        <end position="472"/>
    </location>
</feature>
<keyword evidence="3" id="KW-0175">Coiled coil</keyword>
<dbReference type="Pfam" id="PF13424">
    <property type="entry name" value="TPR_12"/>
    <property type="match status" value="1"/>
</dbReference>
<name>A0A1A7C467_9BURK</name>
<feature type="signal peptide" evidence="5">
    <location>
        <begin position="1"/>
        <end position="30"/>
    </location>
</feature>
<dbReference type="InterPro" id="IPR050469">
    <property type="entry name" value="Diguanylate_Cyclase"/>
</dbReference>
<dbReference type="Gene3D" id="3.30.70.270">
    <property type="match status" value="1"/>
</dbReference>
<organism evidence="7 8">
    <name type="scientific">Janthinobacterium psychrotolerans</name>
    <dbReference type="NCBI Taxonomy" id="1747903"/>
    <lineage>
        <taxon>Bacteria</taxon>
        <taxon>Pseudomonadati</taxon>
        <taxon>Pseudomonadota</taxon>
        <taxon>Betaproteobacteria</taxon>
        <taxon>Burkholderiales</taxon>
        <taxon>Oxalobacteraceae</taxon>
        <taxon>Janthinobacterium</taxon>
    </lineage>
</organism>
<dbReference type="PROSITE" id="PS50887">
    <property type="entry name" value="GGDEF"/>
    <property type="match status" value="1"/>
</dbReference>
<protein>
    <recommendedName>
        <fullName evidence="1">diguanylate cyclase</fullName>
        <ecNumber evidence="1">2.7.7.65</ecNumber>
    </recommendedName>
</protein>
<dbReference type="GO" id="GO:0052621">
    <property type="term" value="F:diguanylate cyclase activity"/>
    <property type="evidence" value="ECO:0007669"/>
    <property type="project" value="UniProtKB-EC"/>
</dbReference>
<dbReference type="InterPro" id="IPR019734">
    <property type="entry name" value="TPR_rpt"/>
</dbReference>
<dbReference type="NCBIfam" id="TIGR00254">
    <property type="entry name" value="GGDEF"/>
    <property type="match status" value="1"/>
</dbReference>
<dbReference type="InterPro" id="IPR011990">
    <property type="entry name" value="TPR-like_helical_dom_sf"/>
</dbReference>
<dbReference type="InterPro" id="IPR000160">
    <property type="entry name" value="GGDEF_dom"/>
</dbReference>
<evidence type="ECO:0000256" key="4">
    <source>
        <dbReference type="SAM" id="Phobius"/>
    </source>
</evidence>
<dbReference type="Proteomes" id="UP000092713">
    <property type="component" value="Unassembled WGS sequence"/>
</dbReference>
<dbReference type="Gene3D" id="1.25.40.10">
    <property type="entry name" value="Tetratricopeptide repeat domain"/>
    <property type="match status" value="2"/>
</dbReference>
<dbReference type="SMART" id="SM00028">
    <property type="entry name" value="TPR"/>
    <property type="match status" value="4"/>
</dbReference>
<dbReference type="InterPro" id="IPR029787">
    <property type="entry name" value="Nucleotide_cyclase"/>
</dbReference>
<evidence type="ECO:0000256" key="5">
    <source>
        <dbReference type="SAM" id="SignalP"/>
    </source>
</evidence>
<evidence type="ECO:0000313" key="8">
    <source>
        <dbReference type="Proteomes" id="UP000092713"/>
    </source>
</evidence>
<dbReference type="SMART" id="SM00267">
    <property type="entry name" value="GGDEF"/>
    <property type="match status" value="1"/>
</dbReference>
<dbReference type="SUPFAM" id="SSF48452">
    <property type="entry name" value="TPR-like"/>
    <property type="match status" value="2"/>
</dbReference>
<dbReference type="FunFam" id="3.30.70.270:FF:000001">
    <property type="entry name" value="Diguanylate cyclase domain protein"/>
    <property type="match status" value="1"/>
</dbReference>